<dbReference type="InterPro" id="IPR036390">
    <property type="entry name" value="WH_DNA-bd_sf"/>
</dbReference>
<dbReference type="AlphaFoldDB" id="A0ABD5RW97"/>
<protein>
    <submittedName>
        <fullName evidence="1">Winged helix-turn-helix transcriptional regulator</fullName>
    </submittedName>
</protein>
<dbReference type="CDD" id="cd00090">
    <property type="entry name" value="HTH_ARSR"/>
    <property type="match status" value="1"/>
</dbReference>
<dbReference type="EMBL" id="JBHSWU010000021">
    <property type="protein sequence ID" value="MFC6723511.1"/>
    <property type="molecule type" value="Genomic_DNA"/>
</dbReference>
<organism evidence="1 2">
    <name type="scientific">Halobium palmae</name>
    <dbReference type="NCBI Taxonomy" id="1776492"/>
    <lineage>
        <taxon>Archaea</taxon>
        <taxon>Methanobacteriati</taxon>
        <taxon>Methanobacteriota</taxon>
        <taxon>Stenosarchaea group</taxon>
        <taxon>Halobacteria</taxon>
        <taxon>Halobacteriales</taxon>
        <taxon>Haloferacaceae</taxon>
        <taxon>Halobium</taxon>
    </lineage>
</organism>
<dbReference type="InterPro" id="IPR011991">
    <property type="entry name" value="ArsR-like_HTH"/>
</dbReference>
<sequence length="112" mass="12453">MSDTGRDDAGRYSERVSEQDILKIFDNAEEPFLTATEIADQLPISQSAVNYRLKEMREKGQLDSKKTGSRAVGWWATVAPRLSEEAQKRADAASREGTVSLDELEAEFANEA</sequence>
<accession>A0ABD5RW97</accession>
<name>A0ABD5RW97_9EURY</name>
<reference evidence="1 2" key="1">
    <citation type="journal article" date="2019" name="Int. J. Syst. Evol. Microbiol.">
        <title>The Global Catalogue of Microorganisms (GCM) 10K type strain sequencing project: providing services to taxonomists for standard genome sequencing and annotation.</title>
        <authorList>
            <consortium name="The Broad Institute Genomics Platform"/>
            <consortium name="The Broad Institute Genome Sequencing Center for Infectious Disease"/>
            <person name="Wu L."/>
            <person name="Ma J."/>
        </authorList>
    </citation>
    <scope>NUCLEOTIDE SEQUENCE [LARGE SCALE GENOMIC DNA]</scope>
    <source>
        <strain evidence="1 2">NBRC 111368</strain>
    </source>
</reference>
<keyword evidence="2" id="KW-1185">Reference proteome</keyword>
<dbReference type="SUPFAM" id="SSF46785">
    <property type="entry name" value="Winged helix' DNA-binding domain"/>
    <property type="match status" value="1"/>
</dbReference>
<gene>
    <name evidence="1" type="ORF">ACFQE1_03720</name>
</gene>
<dbReference type="InterPro" id="IPR036388">
    <property type="entry name" value="WH-like_DNA-bd_sf"/>
</dbReference>
<dbReference type="Gene3D" id="1.10.10.10">
    <property type="entry name" value="Winged helix-like DNA-binding domain superfamily/Winged helix DNA-binding domain"/>
    <property type="match status" value="1"/>
</dbReference>
<evidence type="ECO:0000313" key="1">
    <source>
        <dbReference type="EMBL" id="MFC6723511.1"/>
    </source>
</evidence>
<evidence type="ECO:0000313" key="2">
    <source>
        <dbReference type="Proteomes" id="UP001596328"/>
    </source>
</evidence>
<proteinExistence type="predicted"/>
<dbReference type="Pfam" id="PF13412">
    <property type="entry name" value="HTH_24"/>
    <property type="match status" value="1"/>
</dbReference>
<comment type="caution">
    <text evidence="1">The sequence shown here is derived from an EMBL/GenBank/DDBJ whole genome shotgun (WGS) entry which is preliminary data.</text>
</comment>
<dbReference type="Proteomes" id="UP001596328">
    <property type="component" value="Unassembled WGS sequence"/>
</dbReference>